<dbReference type="RefSeq" id="XP_059601906.1">
    <property type="nucleotide sequence ID" value="XM_059743567.1"/>
</dbReference>
<name>A0AAJ8BT29_ASPNG</name>
<proteinExistence type="predicted"/>
<dbReference type="GeneID" id="84592662"/>
<protein>
    <submittedName>
        <fullName evidence="1">Uncharacterized protein</fullName>
    </submittedName>
</protein>
<dbReference type="KEGG" id="ang:An12g08120"/>
<sequence length="153" mass="16745">MILLYYPFRPPKVRTQVALSSTDLCGSGRDSSQEGNYGPVAWCVLGGLASWFMYPCVDVCAYCDISAFRPGQKGMGGIGGGTKYTRLYGCILRGLRLPGRMEGGMVVSEDGFEIPLQSGALHENRFIFNVKIKMHVDSALCIPVDRDTAHRAM</sequence>
<organism evidence="1">
    <name type="scientific">Aspergillus niger</name>
    <dbReference type="NCBI Taxonomy" id="5061"/>
    <lineage>
        <taxon>Eukaryota</taxon>
        <taxon>Fungi</taxon>
        <taxon>Dikarya</taxon>
        <taxon>Ascomycota</taxon>
        <taxon>Pezizomycotina</taxon>
        <taxon>Eurotiomycetes</taxon>
        <taxon>Eurotiomycetidae</taxon>
        <taxon>Eurotiales</taxon>
        <taxon>Aspergillaceae</taxon>
        <taxon>Aspergillus</taxon>
        <taxon>Aspergillus subgen. Circumdati</taxon>
    </lineage>
</organism>
<reference evidence="1" key="2">
    <citation type="submission" date="2025-08" db="UniProtKB">
        <authorList>
            <consortium name="RefSeq"/>
        </authorList>
    </citation>
    <scope>IDENTIFICATION</scope>
</reference>
<reference evidence="1" key="1">
    <citation type="submission" date="2025-02" db="EMBL/GenBank/DDBJ databases">
        <authorList>
            <consortium name="NCBI Genome Project"/>
        </authorList>
    </citation>
    <scope>NUCLEOTIDE SEQUENCE</scope>
</reference>
<dbReference type="AlphaFoldDB" id="A0AAJ8BT29"/>
<dbReference type="VEuPathDB" id="FungiDB:An12g08120"/>
<gene>
    <name evidence="1" type="ORF">An12g08120</name>
</gene>
<evidence type="ECO:0000313" key="1">
    <source>
        <dbReference type="RefSeq" id="XP_059601906.1"/>
    </source>
</evidence>
<accession>A0AAJ8BT29</accession>